<sequence length="180" mass="18893">MKTIAFIAGVLATTAAAIPALVQGNTGPIPYTSTYSVVARPKQVVNGTEPTGGLPGAIGYYDFGLNVDYNLICYHIRLNGFKGEYESPAASATHLHEAARGQSGPPRIAFPNPKKTDGRHGRVSVGCLQGPFVTGLEDPETGEDYGADFQVSQIEENPEGFFSDVHSSLALAGAVRGQLA</sequence>
<organism evidence="1 2">
    <name type="scientific">Vermiconidia calcicola</name>
    <dbReference type="NCBI Taxonomy" id="1690605"/>
    <lineage>
        <taxon>Eukaryota</taxon>
        <taxon>Fungi</taxon>
        <taxon>Dikarya</taxon>
        <taxon>Ascomycota</taxon>
        <taxon>Pezizomycotina</taxon>
        <taxon>Dothideomycetes</taxon>
        <taxon>Dothideomycetidae</taxon>
        <taxon>Mycosphaerellales</taxon>
        <taxon>Extremaceae</taxon>
        <taxon>Vermiconidia</taxon>
    </lineage>
</organism>
<proteinExistence type="predicted"/>
<dbReference type="Proteomes" id="UP001281147">
    <property type="component" value="Unassembled WGS sequence"/>
</dbReference>
<reference evidence="1" key="1">
    <citation type="submission" date="2023-07" db="EMBL/GenBank/DDBJ databases">
        <title>Black Yeasts Isolated from many extreme environments.</title>
        <authorList>
            <person name="Coleine C."/>
            <person name="Stajich J.E."/>
            <person name="Selbmann L."/>
        </authorList>
    </citation>
    <scope>NUCLEOTIDE SEQUENCE</scope>
    <source>
        <strain evidence="1">CCFEE 5714</strain>
    </source>
</reference>
<name>A0ACC3N6C6_9PEZI</name>
<keyword evidence="2" id="KW-1185">Reference proteome</keyword>
<protein>
    <submittedName>
        <fullName evidence="1">Uncharacterized protein</fullName>
    </submittedName>
</protein>
<comment type="caution">
    <text evidence="1">The sequence shown here is derived from an EMBL/GenBank/DDBJ whole genome shotgun (WGS) entry which is preliminary data.</text>
</comment>
<evidence type="ECO:0000313" key="2">
    <source>
        <dbReference type="Proteomes" id="UP001281147"/>
    </source>
</evidence>
<accession>A0ACC3N6C6</accession>
<dbReference type="EMBL" id="JAUTXU010000079">
    <property type="protein sequence ID" value="KAK3711064.1"/>
    <property type="molecule type" value="Genomic_DNA"/>
</dbReference>
<evidence type="ECO:0000313" key="1">
    <source>
        <dbReference type="EMBL" id="KAK3711064.1"/>
    </source>
</evidence>
<gene>
    <name evidence="1" type="ORF">LTR37_009851</name>
</gene>